<name>A0A6J5UBX8_PRUAR</name>
<dbReference type="SUPFAM" id="SSF56112">
    <property type="entry name" value="Protein kinase-like (PK-like)"/>
    <property type="match status" value="1"/>
</dbReference>
<dbReference type="InterPro" id="IPR001245">
    <property type="entry name" value="Ser-Thr/Tyr_kinase_cat_dom"/>
</dbReference>
<evidence type="ECO:0000256" key="3">
    <source>
        <dbReference type="ARBA" id="ARBA00022527"/>
    </source>
</evidence>
<keyword evidence="6 20" id="KW-0812">Transmembrane</keyword>
<dbReference type="GO" id="GO:0030246">
    <property type="term" value="F:carbohydrate binding"/>
    <property type="evidence" value="ECO:0007669"/>
    <property type="project" value="UniProtKB-KW"/>
</dbReference>
<dbReference type="PANTHER" id="PTHR27002:SF926">
    <property type="entry name" value="OS07G0535800 PROTEIN"/>
    <property type="match status" value="1"/>
</dbReference>
<dbReference type="PROSITE" id="PS00108">
    <property type="entry name" value="PROTEIN_KINASE_ST"/>
    <property type="match status" value="1"/>
</dbReference>
<evidence type="ECO:0000256" key="1">
    <source>
        <dbReference type="ARBA" id="ARBA00004251"/>
    </source>
</evidence>
<dbReference type="EC" id="2.7.11.1" evidence="19"/>
<dbReference type="InterPro" id="IPR003609">
    <property type="entry name" value="Pan_app"/>
</dbReference>
<evidence type="ECO:0000256" key="8">
    <source>
        <dbReference type="ARBA" id="ARBA00022734"/>
    </source>
</evidence>
<dbReference type="Gene3D" id="2.90.10.10">
    <property type="entry name" value="Bulb-type lectin domain"/>
    <property type="match status" value="1"/>
</dbReference>
<keyword evidence="14" id="KW-1015">Disulfide bond</keyword>
<evidence type="ECO:0000256" key="12">
    <source>
        <dbReference type="ARBA" id="ARBA00022989"/>
    </source>
</evidence>
<comment type="catalytic activity">
    <reaction evidence="18 19">
        <text>L-seryl-[protein] + ATP = O-phospho-L-seryl-[protein] + ADP + H(+)</text>
        <dbReference type="Rhea" id="RHEA:17989"/>
        <dbReference type="Rhea" id="RHEA-COMP:9863"/>
        <dbReference type="Rhea" id="RHEA-COMP:11604"/>
        <dbReference type="ChEBI" id="CHEBI:15378"/>
        <dbReference type="ChEBI" id="CHEBI:29999"/>
        <dbReference type="ChEBI" id="CHEBI:30616"/>
        <dbReference type="ChEBI" id="CHEBI:83421"/>
        <dbReference type="ChEBI" id="CHEBI:456216"/>
        <dbReference type="EC" id="2.7.11.1"/>
    </reaction>
</comment>
<feature type="domain" description="Protein kinase" evidence="21">
    <location>
        <begin position="505"/>
        <end position="781"/>
    </location>
</feature>
<dbReference type="FunFam" id="2.90.10.10:FF:000009">
    <property type="entry name" value="Receptor-like serine/threonine-protein kinase SD1-8"/>
    <property type="match status" value="1"/>
</dbReference>
<feature type="transmembrane region" description="Helical" evidence="20">
    <location>
        <begin position="37"/>
        <end position="58"/>
    </location>
</feature>
<keyword evidence="12 20" id="KW-1133">Transmembrane helix</keyword>
<keyword evidence="2" id="KW-1003">Cell membrane</keyword>
<dbReference type="PIRSF" id="PIRSF000641">
    <property type="entry name" value="SRK"/>
    <property type="match status" value="1"/>
</dbReference>
<accession>A0A6J5UBX8</accession>
<proteinExistence type="inferred from homology"/>
<evidence type="ECO:0000256" key="14">
    <source>
        <dbReference type="ARBA" id="ARBA00023157"/>
    </source>
</evidence>
<dbReference type="Gene3D" id="1.10.510.10">
    <property type="entry name" value="Transferase(Phosphotransferase) domain 1"/>
    <property type="match status" value="1"/>
</dbReference>
<keyword evidence="11 19" id="KW-0067">ATP-binding</keyword>
<dbReference type="Pfam" id="PF01453">
    <property type="entry name" value="B_lectin"/>
    <property type="match status" value="1"/>
</dbReference>
<keyword evidence="7" id="KW-0732">Signal</keyword>
<keyword evidence="5 19" id="KW-0808">Transferase</keyword>
<dbReference type="InterPro" id="IPR001480">
    <property type="entry name" value="Bulb-type_lectin_dom"/>
</dbReference>
<dbReference type="AlphaFoldDB" id="A0A6J5UBX8"/>
<evidence type="ECO:0000313" key="23">
    <source>
        <dbReference type="EMBL" id="CAB4272635.1"/>
    </source>
</evidence>
<dbReference type="GO" id="GO:0005524">
    <property type="term" value="F:ATP binding"/>
    <property type="evidence" value="ECO:0007669"/>
    <property type="project" value="UniProtKB-KW"/>
</dbReference>
<evidence type="ECO:0000256" key="2">
    <source>
        <dbReference type="ARBA" id="ARBA00022475"/>
    </source>
</evidence>
<dbReference type="Pfam" id="PF11883">
    <property type="entry name" value="DUF3403"/>
    <property type="match status" value="1"/>
</dbReference>
<dbReference type="SMART" id="SM00220">
    <property type="entry name" value="S_TKc"/>
    <property type="match status" value="1"/>
</dbReference>
<evidence type="ECO:0000256" key="10">
    <source>
        <dbReference type="ARBA" id="ARBA00022777"/>
    </source>
</evidence>
<dbReference type="FunFam" id="1.10.510.10:FF:000060">
    <property type="entry name" value="G-type lectin S-receptor-like serine/threonine-protein kinase"/>
    <property type="match status" value="1"/>
</dbReference>
<keyword evidence="3 19" id="KW-0723">Serine/threonine-protein kinase</keyword>
<protein>
    <recommendedName>
        <fullName evidence="19">Receptor-like serine/threonine-protein kinase</fullName>
        <ecNumber evidence="19">2.7.11.1</ecNumber>
    </recommendedName>
</protein>
<dbReference type="InterPro" id="IPR011009">
    <property type="entry name" value="Kinase-like_dom_sf"/>
</dbReference>
<evidence type="ECO:0000256" key="6">
    <source>
        <dbReference type="ARBA" id="ARBA00022692"/>
    </source>
</evidence>
<evidence type="ECO:0000259" key="22">
    <source>
        <dbReference type="PROSITE" id="PS50927"/>
    </source>
</evidence>
<evidence type="ECO:0000256" key="18">
    <source>
        <dbReference type="ARBA" id="ARBA00048679"/>
    </source>
</evidence>
<evidence type="ECO:0000256" key="11">
    <source>
        <dbReference type="ARBA" id="ARBA00022840"/>
    </source>
</evidence>
<feature type="transmembrane region" description="Helical" evidence="20">
    <location>
        <begin position="426"/>
        <end position="451"/>
    </location>
</feature>
<reference evidence="23 24" key="1">
    <citation type="submission" date="2020-05" db="EMBL/GenBank/DDBJ databases">
        <authorList>
            <person name="Campoy J."/>
            <person name="Schneeberger K."/>
            <person name="Spophaly S."/>
        </authorList>
    </citation>
    <scope>NUCLEOTIDE SEQUENCE [LARGE SCALE GENOMIC DNA]</scope>
    <source>
        <strain evidence="23">PruArmRojPasFocal</strain>
    </source>
</reference>
<evidence type="ECO:0000256" key="9">
    <source>
        <dbReference type="ARBA" id="ARBA00022741"/>
    </source>
</evidence>
<evidence type="ECO:0000256" key="17">
    <source>
        <dbReference type="ARBA" id="ARBA00047899"/>
    </source>
</evidence>
<keyword evidence="16" id="KW-0325">Glycoprotein</keyword>
<evidence type="ECO:0000256" key="7">
    <source>
        <dbReference type="ARBA" id="ARBA00022729"/>
    </source>
</evidence>
<keyword evidence="15" id="KW-0675">Receptor</keyword>
<dbReference type="Proteomes" id="UP000507222">
    <property type="component" value="Unassembled WGS sequence"/>
</dbReference>
<dbReference type="SUPFAM" id="SSF51110">
    <property type="entry name" value="alpha-D-mannose-specific plant lectins"/>
    <property type="match status" value="1"/>
</dbReference>
<dbReference type="Gene3D" id="3.30.200.20">
    <property type="entry name" value="Phosphorylase Kinase, domain 1"/>
    <property type="match status" value="1"/>
</dbReference>
<dbReference type="Pfam" id="PF08276">
    <property type="entry name" value="PAN_2"/>
    <property type="match status" value="1"/>
</dbReference>
<keyword evidence="8" id="KW-0430">Lectin</keyword>
<evidence type="ECO:0000256" key="5">
    <source>
        <dbReference type="ARBA" id="ARBA00022679"/>
    </source>
</evidence>
<dbReference type="Pfam" id="PF07714">
    <property type="entry name" value="PK_Tyr_Ser-Thr"/>
    <property type="match status" value="1"/>
</dbReference>
<dbReference type="PANTHER" id="PTHR27002">
    <property type="entry name" value="RECEPTOR-LIKE SERINE/THREONINE-PROTEIN KINASE SD1-8"/>
    <property type="match status" value="1"/>
</dbReference>
<evidence type="ECO:0000256" key="19">
    <source>
        <dbReference type="PIRNR" id="PIRNR000641"/>
    </source>
</evidence>
<dbReference type="InterPro" id="IPR021820">
    <property type="entry name" value="S-locus_recpt_kinase_C"/>
</dbReference>
<comment type="subcellular location">
    <subcellularLocation>
        <location evidence="1">Cell membrane</location>
        <topology evidence="1">Single-pass type I membrane protein</topology>
    </subcellularLocation>
</comment>
<organism evidence="23 24">
    <name type="scientific">Prunus armeniaca</name>
    <name type="common">Apricot</name>
    <name type="synonym">Armeniaca vulgaris</name>
    <dbReference type="NCBI Taxonomy" id="36596"/>
    <lineage>
        <taxon>Eukaryota</taxon>
        <taxon>Viridiplantae</taxon>
        <taxon>Streptophyta</taxon>
        <taxon>Embryophyta</taxon>
        <taxon>Tracheophyta</taxon>
        <taxon>Spermatophyta</taxon>
        <taxon>Magnoliopsida</taxon>
        <taxon>eudicotyledons</taxon>
        <taxon>Gunneridae</taxon>
        <taxon>Pentapetalae</taxon>
        <taxon>rosids</taxon>
        <taxon>fabids</taxon>
        <taxon>Rosales</taxon>
        <taxon>Rosaceae</taxon>
        <taxon>Amygdaloideae</taxon>
        <taxon>Amygdaleae</taxon>
        <taxon>Prunus</taxon>
    </lineage>
</organism>
<dbReference type="GO" id="GO:0005886">
    <property type="term" value="C:plasma membrane"/>
    <property type="evidence" value="ECO:0007669"/>
    <property type="project" value="UniProtKB-SubCell"/>
</dbReference>
<dbReference type="GO" id="GO:0004674">
    <property type="term" value="F:protein serine/threonine kinase activity"/>
    <property type="evidence" value="ECO:0007669"/>
    <property type="project" value="UniProtKB-KW"/>
</dbReference>
<keyword evidence="13 20" id="KW-0472">Membrane</keyword>
<dbReference type="InterPro" id="IPR024171">
    <property type="entry name" value="SRK-like_kinase"/>
</dbReference>
<evidence type="ECO:0000256" key="16">
    <source>
        <dbReference type="ARBA" id="ARBA00023180"/>
    </source>
</evidence>
<evidence type="ECO:0000256" key="20">
    <source>
        <dbReference type="SAM" id="Phobius"/>
    </source>
</evidence>
<feature type="domain" description="Bulb-type lectin" evidence="22">
    <location>
        <begin position="65"/>
        <end position="185"/>
    </location>
</feature>
<evidence type="ECO:0000259" key="21">
    <source>
        <dbReference type="PROSITE" id="PS50011"/>
    </source>
</evidence>
<comment type="similarity">
    <text evidence="19">Belongs to the protein kinase superfamily. Ser/Thr protein kinase family.</text>
</comment>
<dbReference type="PROSITE" id="PS50011">
    <property type="entry name" value="PROTEIN_KINASE_DOM"/>
    <property type="match status" value="1"/>
</dbReference>
<dbReference type="InterPro" id="IPR000719">
    <property type="entry name" value="Prot_kinase_dom"/>
</dbReference>
<dbReference type="InterPro" id="IPR036426">
    <property type="entry name" value="Bulb-type_lectin_dom_sf"/>
</dbReference>
<dbReference type="InterPro" id="IPR008271">
    <property type="entry name" value="Ser/Thr_kinase_AS"/>
</dbReference>
<evidence type="ECO:0000256" key="15">
    <source>
        <dbReference type="ARBA" id="ARBA00023170"/>
    </source>
</evidence>
<evidence type="ECO:0000256" key="4">
    <source>
        <dbReference type="ARBA" id="ARBA00022553"/>
    </source>
</evidence>
<keyword evidence="9 19" id="KW-0547">Nucleotide-binding</keyword>
<evidence type="ECO:0000256" key="13">
    <source>
        <dbReference type="ARBA" id="ARBA00023136"/>
    </source>
</evidence>
<sequence length="823" mass="92862">MWSHDHSCPSARPPLQTGPLGILVPHEHPAIHSMEKVWFMEINLILLCILCCCCIIFIGPSDSQTDTLAQGQQLKDGMQLFSASGIFRLGFFKPGNSNTSYLGIWYNRNNEKAAWIANRNNPILENSGVLTIDQYGNLKILYNIGDSIELYSVHQEAVNTSATLLDSGNFVLSELNPDGSIKQELWRSFDYPTGTLLPKMKLGFDRKTGLNWTLNSWRTDNLPAIGSFTLGLDPTGLKQMVIWWRGSIYWTSGPWNNGCFSFMYEFCNYYKYNFSYISNGNETYFSYSVDKGTTIFPRLMLSAGGELRGFGMDSMFTGVSCTSSTNSSLKDGCVQQKLPDCRSPSEKFVLKMGLMSRGGIKFHENENLTLIDCWDECFKLCSCIAYASANDDGTGCEIWTKGTTFTQNNLGILREIHILESKVRLWWIWLTILVGGTALFPLLCSCCYVLWKQSKARGSQSQRMTYNILLHELGEGRRHQKDGKTSNNELQMFSFETVALATNCFSAANKLGEGGFGPVYKGKLLDGQEVAIKRLARSSGQGLVEFKNEAILVAKLQHTNLVRLLGFCIQGEEKILIYEYMPNKSLDFILFDDQRKNVLNWKKRFSVIEGIAQGLIYLHKYSRLKVIHRDLKASNILLDKDLNPKVSDFGMARIFGLNEMEENTNRVVGTYGYMSPEYAMKGIVSIKTDVFSFGVLLLEIVSGKKNNSNYHFEYQLNLIGYAWQLWNEDRGFELVDPVLGESCPITEVLRCIHVGLLCVQDHAADRPTMPDVVSMLSNESFPLPPPKQPAYFLNTVRAEREMAENKSEICSKNDVTISVMEAR</sequence>
<dbReference type="CDD" id="cd00028">
    <property type="entry name" value="B_lectin"/>
    <property type="match status" value="1"/>
</dbReference>
<dbReference type="FunFam" id="3.30.200.20:FF:000195">
    <property type="entry name" value="G-type lectin S-receptor-like serine/threonine-protein kinase"/>
    <property type="match status" value="1"/>
</dbReference>
<dbReference type="SMART" id="SM00108">
    <property type="entry name" value="B_lectin"/>
    <property type="match status" value="1"/>
</dbReference>
<dbReference type="PROSITE" id="PS50927">
    <property type="entry name" value="BULB_LECTIN"/>
    <property type="match status" value="1"/>
</dbReference>
<keyword evidence="10 19" id="KW-0418">Kinase</keyword>
<gene>
    <name evidence="23" type="ORF">CURHAP_LOCUS19366</name>
</gene>
<keyword evidence="4" id="KW-0597">Phosphoprotein</keyword>
<comment type="catalytic activity">
    <reaction evidence="17 19">
        <text>L-threonyl-[protein] + ATP = O-phospho-L-threonyl-[protein] + ADP + H(+)</text>
        <dbReference type="Rhea" id="RHEA:46608"/>
        <dbReference type="Rhea" id="RHEA-COMP:11060"/>
        <dbReference type="Rhea" id="RHEA-COMP:11605"/>
        <dbReference type="ChEBI" id="CHEBI:15378"/>
        <dbReference type="ChEBI" id="CHEBI:30013"/>
        <dbReference type="ChEBI" id="CHEBI:30616"/>
        <dbReference type="ChEBI" id="CHEBI:61977"/>
        <dbReference type="ChEBI" id="CHEBI:456216"/>
        <dbReference type="EC" id="2.7.11.1"/>
    </reaction>
</comment>
<dbReference type="CDD" id="cd14066">
    <property type="entry name" value="STKc_IRAK"/>
    <property type="match status" value="1"/>
</dbReference>
<evidence type="ECO:0000313" key="24">
    <source>
        <dbReference type="Proteomes" id="UP000507222"/>
    </source>
</evidence>
<dbReference type="EMBL" id="CAEKDK010000003">
    <property type="protein sequence ID" value="CAB4272635.1"/>
    <property type="molecule type" value="Genomic_DNA"/>
</dbReference>